<proteinExistence type="predicted"/>
<dbReference type="InterPro" id="IPR003010">
    <property type="entry name" value="C-N_Hydrolase"/>
</dbReference>
<accession>A0A923SRW7</accession>
<evidence type="ECO:0000313" key="4">
    <source>
        <dbReference type="Proteomes" id="UP000602647"/>
    </source>
</evidence>
<dbReference type="InterPro" id="IPR050345">
    <property type="entry name" value="Aliph_Amidase/BUP"/>
</dbReference>
<dbReference type="EMBL" id="JACRYT010000026">
    <property type="protein sequence ID" value="MBC6681132.1"/>
    <property type="molecule type" value="Genomic_DNA"/>
</dbReference>
<dbReference type="PANTHER" id="PTHR43674">
    <property type="entry name" value="NITRILASE C965.09-RELATED"/>
    <property type="match status" value="1"/>
</dbReference>
<dbReference type="PANTHER" id="PTHR43674:SF2">
    <property type="entry name" value="BETA-UREIDOPROPIONASE"/>
    <property type="match status" value="1"/>
</dbReference>
<dbReference type="SUPFAM" id="SSF56317">
    <property type="entry name" value="Carbon-nitrogen hydrolase"/>
    <property type="match status" value="1"/>
</dbReference>
<dbReference type="CDD" id="cd07197">
    <property type="entry name" value="nitrilase"/>
    <property type="match status" value="1"/>
</dbReference>
<organism evidence="3 4">
    <name type="scientific">Zhenpiania hominis</name>
    <dbReference type="NCBI Taxonomy" id="2763644"/>
    <lineage>
        <taxon>Bacteria</taxon>
        <taxon>Bacillati</taxon>
        <taxon>Bacillota</taxon>
        <taxon>Clostridia</taxon>
        <taxon>Peptostreptococcales</taxon>
        <taxon>Anaerovoracaceae</taxon>
        <taxon>Zhenpiania</taxon>
    </lineage>
</organism>
<feature type="domain" description="CN hydrolase" evidence="2">
    <location>
        <begin position="5"/>
        <end position="250"/>
    </location>
</feature>
<dbReference type="Pfam" id="PF00795">
    <property type="entry name" value="CN_hydrolase"/>
    <property type="match status" value="1"/>
</dbReference>
<comment type="caution">
    <text evidence="3">The sequence shown here is derived from an EMBL/GenBank/DDBJ whole genome shotgun (WGS) entry which is preliminary data.</text>
</comment>
<keyword evidence="4" id="KW-1185">Reference proteome</keyword>
<evidence type="ECO:0000259" key="2">
    <source>
        <dbReference type="PROSITE" id="PS50263"/>
    </source>
</evidence>
<dbReference type="Gene3D" id="3.60.110.10">
    <property type="entry name" value="Carbon-nitrogen hydrolase"/>
    <property type="match status" value="1"/>
</dbReference>
<reference evidence="3" key="1">
    <citation type="submission" date="2020-08" db="EMBL/GenBank/DDBJ databases">
        <title>Genome public.</title>
        <authorList>
            <person name="Liu C."/>
            <person name="Sun Q."/>
        </authorList>
    </citation>
    <scope>NUCLEOTIDE SEQUENCE</scope>
    <source>
        <strain evidence="3">BX12</strain>
    </source>
</reference>
<dbReference type="AlphaFoldDB" id="A0A923SRW7"/>
<dbReference type="Proteomes" id="UP000602647">
    <property type="component" value="Unassembled WGS sequence"/>
</dbReference>
<sequence length="315" mass="35742">MSRYLNVGMIQSAGTSMDFETCLARIHRDVDNLMIQMNKPELIVGVEMAIGRFWSGDETEIGGDPIPGKVTEELSKIAKQYGIYFIPGSMLEVKESNGETLRYNSIPIFNPQGELIDVYRKMCPYYPVEDIITPGREYCTFDIKEKDIKIGVLNCHDWCFPEISRNLALMGAEVLIKPAIDPEGLYEICKSIPRVRALENQAYFISMNMTGEYLGSYAYGHSVVCGPDGMVLYEAGSTPASLTMTLDIDRVRDARRYGTCYTDQFLRQLKFFNPPMPYANNWADAPVYKTIPDHDKDCASREADFRENKIMNICK</sequence>
<dbReference type="GO" id="GO:0016811">
    <property type="term" value="F:hydrolase activity, acting on carbon-nitrogen (but not peptide) bonds, in linear amides"/>
    <property type="evidence" value="ECO:0007669"/>
    <property type="project" value="TreeGrafter"/>
</dbReference>
<name>A0A923SRW7_9FIRM</name>
<evidence type="ECO:0000256" key="1">
    <source>
        <dbReference type="ARBA" id="ARBA00022801"/>
    </source>
</evidence>
<evidence type="ECO:0000313" key="3">
    <source>
        <dbReference type="EMBL" id="MBC6681132.1"/>
    </source>
</evidence>
<keyword evidence="1 3" id="KW-0378">Hydrolase</keyword>
<dbReference type="RefSeq" id="WP_187304230.1">
    <property type="nucleotide sequence ID" value="NZ_JACRYT010000026.1"/>
</dbReference>
<gene>
    <name evidence="3" type="ORF">H9L42_15020</name>
</gene>
<dbReference type="InterPro" id="IPR036526">
    <property type="entry name" value="C-N_Hydrolase_sf"/>
</dbReference>
<dbReference type="PROSITE" id="PS50263">
    <property type="entry name" value="CN_HYDROLASE"/>
    <property type="match status" value="1"/>
</dbReference>
<protein>
    <submittedName>
        <fullName evidence="3">Carbon-nitrogen hydrolase family protein</fullName>
    </submittedName>
</protein>